<dbReference type="PROSITE" id="PS50297">
    <property type="entry name" value="ANK_REP_REGION"/>
    <property type="match status" value="2"/>
</dbReference>
<dbReference type="InterPro" id="IPR002110">
    <property type="entry name" value="Ankyrin_rpt"/>
</dbReference>
<feature type="region of interest" description="Disordered" evidence="4">
    <location>
        <begin position="1"/>
        <end position="23"/>
    </location>
</feature>
<dbReference type="PROSITE" id="PS50088">
    <property type="entry name" value="ANK_REPEAT"/>
    <property type="match status" value="2"/>
</dbReference>
<evidence type="ECO:0000256" key="2">
    <source>
        <dbReference type="ARBA" id="ARBA00023043"/>
    </source>
</evidence>
<accession>A0A8B7NLE5</accession>
<sequence>MMRAKHFSEKGTRCSSSPENVVVKEEDLSNDPWDAGSSASIGLASGSNNSAFLPVPYRAVTVLTNLQRGNVQTEESVLVPQQISWHTRAAMGEINAQDLNQVAHNGPDQESINFEDSCGLTALCWAASYGQVPTVRLLLSRGAEIEHEGEDGQTALQLCCAAGHHEVAKVLLAAGADPNHADHMSCSPLMFAAAEDHAQCVSELLDHKASLTATNFTGNTAYDIACRRNSLKAQAVMERYLLRLLDNTS</sequence>
<keyword evidence="5" id="KW-1185">Reference proteome</keyword>
<dbReference type="AlphaFoldDB" id="A0A8B7NLE5"/>
<dbReference type="InterPro" id="IPR036770">
    <property type="entry name" value="Ankyrin_rpt-contain_sf"/>
</dbReference>
<evidence type="ECO:0000256" key="1">
    <source>
        <dbReference type="ARBA" id="ARBA00022737"/>
    </source>
</evidence>
<evidence type="ECO:0000256" key="3">
    <source>
        <dbReference type="PROSITE-ProRule" id="PRU00023"/>
    </source>
</evidence>
<evidence type="ECO:0000313" key="6">
    <source>
        <dbReference type="RefSeq" id="XP_018014081.1"/>
    </source>
</evidence>
<keyword evidence="1" id="KW-0677">Repeat</keyword>
<dbReference type="OMA" id="PYTCNEL"/>
<feature type="repeat" description="ANK" evidence="3">
    <location>
        <begin position="151"/>
        <end position="183"/>
    </location>
</feature>
<dbReference type="SUPFAM" id="SSF48403">
    <property type="entry name" value="Ankyrin repeat"/>
    <property type="match status" value="1"/>
</dbReference>
<dbReference type="OrthoDB" id="10251692at2759"/>
<dbReference type="Pfam" id="PF12796">
    <property type="entry name" value="Ank_2"/>
    <property type="match status" value="1"/>
</dbReference>
<organism evidence="5 6">
    <name type="scientific">Hyalella azteca</name>
    <name type="common">Amphipod</name>
    <dbReference type="NCBI Taxonomy" id="294128"/>
    <lineage>
        <taxon>Eukaryota</taxon>
        <taxon>Metazoa</taxon>
        <taxon>Ecdysozoa</taxon>
        <taxon>Arthropoda</taxon>
        <taxon>Crustacea</taxon>
        <taxon>Multicrustacea</taxon>
        <taxon>Malacostraca</taxon>
        <taxon>Eumalacostraca</taxon>
        <taxon>Peracarida</taxon>
        <taxon>Amphipoda</taxon>
        <taxon>Senticaudata</taxon>
        <taxon>Talitrida</taxon>
        <taxon>Talitroidea</taxon>
        <taxon>Hyalellidae</taxon>
        <taxon>Hyalella</taxon>
    </lineage>
</organism>
<proteinExistence type="predicted"/>
<dbReference type="GeneID" id="108671110"/>
<dbReference type="Proteomes" id="UP000694843">
    <property type="component" value="Unplaced"/>
</dbReference>
<keyword evidence="2 3" id="KW-0040">ANK repeat</keyword>
<evidence type="ECO:0000313" key="5">
    <source>
        <dbReference type="Proteomes" id="UP000694843"/>
    </source>
</evidence>
<feature type="compositionally biased region" description="Basic and acidic residues" evidence="4">
    <location>
        <begin position="1"/>
        <end position="12"/>
    </location>
</feature>
<dbReference type="Gene3D" id="1.25.40.20">
    <property type="entry name" value="Ankyrin repeat-containing domain"/>
    <property type="match status" value="1"/>
</dbReference>
<gene>
    <name evidence="6" type="primary">LOC108671110</name>
</gene>
<dbReference type="SMART" id="SM00248">
    <property type="entry name" value="ANK"/>
    <property type="match status" value="3"/>
</dbReference>
<feature type="repeat" description="ANK" evidence="3">
    <location>
        <begin position="118"/>
        <end position="150"/>
    </location>
</feature>
<dbReference type="RefSeq" id="XP_018014081.1">
    <property type="nucleotide sequence ID" value="XM_018158592.2"/>
</dbReference>
<dbReference type="Pfam" id="PF00023">
    <property type="entry name" value="Ank"/>
    <property type="match status" value="1"/>
</dbReference>
<dbReference type="PANTHER" id="PTHR24171:SF9">
    <property type="entry name" value="ANKYRIN REPEAT DOMAIN-CONTAINING PROTEIN 39"/>
    <property type="match status" value="1"/>
</dbReference>
<name>A0A8B7NLE5_HYAAZ</name>
<dbReference type="PANTHER" id="PTHR24171">
    <property type="entry name" value="ANKYRIN REPEAT DOMAIN-CONTAINING PROTEIN 39-RELATED"/>
    <property type="match status" value="1"/>
</dbReference>
<reference evidence="6" key="1">
    <citation type="submission" date="2025-08" db="UniProtKB">
        <authorList>
            <consortium name="RefSeq"/>
        </authorList>
    </citation>
    <scope>IDENTIFICATION</scope>
    <source>
        <tissue evidence="6">Whole organism</tissue>
    </source>
</reference>
<evidence type="ECO:0000256" key="4">
    <source>
        <dbReference type="SAM" id="MobiDB-lite"/>
    </source>
</evidence>
<dbReference type="KEGG" id="hazt:108671110"/>
<protein>
    <submittedName>
        <fullName evidence="6">Ankyrin repeat family A protein 2</fullName>
    </submittedName>
</protein>